<evidence type="ECO:0000256" key="14">
    <source>
        <dbReference type="SAM" id="SignalP"/>
    </source>
</evidence>
<keyword evidence="11" id="KW-1015">Disulfide bond</keyword>
<feature type="region of interest" description="Disordered" evidence="13">
    <location>
        <begin position="191"/>
        <end position="212"/>
    </location>
</feature>
<evidence type="ECO:0000256" key="1">
    <source>
        <dbReference type="ARBA" id="ARBA00004613"/>
    </source>
</evidence>
<dbReference type="InterPro" id="IPR002968">
    <property type="entry name" value="A1-microglobln"/>
</dbReference>
<dbReference type="InterPro" id="IPR036880">
    <property type="entry name" value="Kunitz_BPTI_sf"/>
</dbReference>
<dbReference type="Pfam" id="PF00061">
    <property type="entry name" value="Lipocalin"/>
    <property type="match status" value="1"/>
</dbReference>
<evidence type="ECO:0000313" key="17">
    <source>
        <dbReference type="Proteomes" id="UP000265120"/>
    </source>
</evidence>
<name>A0A3P8ULJ3_CYNSE</name>
<evidence type="ECO:0000259" key="15">
    <source>
        <dbReference type="PROSITE" id="PS50279"/>
    </source>
</evidence>
<dbReference type="PROSITE" id="PS50279">
    <property type="entry name" value="BPTI_KUNITZ_2"/>
    <property type="match status" value="2"/>
</dbReference>
<evidence type="ECO:0000256" key="4">
    <source>
        <dbReference type="ARBA" id="ARBA00022525"/>
    </source>
</evidence>
<dbReference type="Gene3D" id="4.10.410.10">
    <property type="entry name" value="Pancreatic trypsin inhibitor Kunitz domain"/>
    <property type="match status" value="2"/>
</dbReference>
<keyword evidence="7 14" id="KW-0732">Signal</keyword>
<dbReference type="PROSITE" id="PS00280">
    <property type="entry name" value="BPTI_KUNITZ_1"/>
    <property type="match status" value="1"/>
</dbReference>
<dbReference type="InterPro" id="IPR020901">
    <property type="entry name" value="Prtase_inh_Kunz-CS"/>
</dbReference>
<dbReference type="InterPro" id="IPR029856">
    <property type="entry name" value="AMBP"/>
</dbReference>
<dbReference type="InterPro" id="IPR002223">
    <property type="entry name" value="Kunitz_BPTI"/>
</dbReference>
<feature type="signal peptide" evidence="14">
    <location>
        <begin position="1"/>
        <end position="18"/>
    </location>
</feature>
<reference evidence="16 17" key="1">
    <citation type="journal article" date="2014" name="Nat. Genet.">
        <title>Whole-genome sequence of a flatfish provides insights into ZW sex chromosome evolution and adaptation to a benthic lifestyle.</title>
        <authorList>
            <person name="Chen S."/>
            <person name="Zhang G."/>
            <person name="Shao C."/>
            <person name="Huang Q."/>
            <person name="Liu G."/>
            <person name="Zhang P."/>
            <person name="Song W."/>
            <person name="An N."/>
            <person name="Chalopin D."/>
            <person name="Volff J.N."/>
            <person name="Hong Y."/>
            <person name="Li Q."/>
            <person name="Sha Z."/>
            <person name="Zhou H."/>
            <person name="Xie M."/>
            <person name="Yu Q."/>
            <person name="Liu Y."/>
            <person name="Xiang H."/>
            <person name="Wang N."/>
            <person name="Wu K."/>
            <person name="Yang C."/>
            <person name="Zhou Q."/>
            <person name="Liao X."/>
            <person name="Yang L."/>
            <person name="Hu Q."/>
            <person name="Zhang J."/>
            <person name="Meng L."/>
            <person name="Jin L."/>
            <person name="Tian Y."/>
            <person name="Lian J."/>
            <person name="Yang J."/>
            <person name="Miao G."/>
            <person name="Liu S."/>
            <person name="Liang Z."/>
            <person name="Yan F."/>
            <person name="Li Y."/>
            <person name="Sun B."/>
            <person name="Zhang H."/>
            <person name="Zhang J."/>
            <person name="Zhu Y."/>
            <person name="Du M."/>
            <person name="Zhao Y."/>
            <person name="Schartl M."/>
            <person name="Tang Q."/>
            <person name="Wang J."/>
        </authorList>
    </citation>
    <scope>NUCLEOTIDE SEQUENCE</scope>
</reference>
<dbReference type="Pfam" id="PF00014">
    <property type="entry name" value="Kunitz_BPTI"/>
    <property type="match status" value="2"/>
</dbReference>
<dbReference type="STRING" id="244447.ENSCSEP00000001150"/>
<keyword evidence="10" id="KW-0157">Chromophore</keyword>
<evidence type="ECO:0000256" key="10">
    <source>
        <dbReference type="ARBA" id="ARBA00022991"/>
    </source>
</evidence>
<dbReference type="CTD" id="259"/>
<evidence type="ECO:0000256" key="9">
    <source>
        <dbReference type="ARBA" id="ARBA00022900"/>
    </source>
</evidence>
<proteinExistence type="inferred from homology"/>
<evidence type="ECO:0000256" key="11">
    <source>
        <dbReference type="ARBA" id="ARBA00023157"/>
    </source>
</evidence>
<comment type="subcellular location">
    <subcellularLocation>
        <location evidence="1">Secreted</location>
    </subcellularLocation>
</comment>
<dbReference type="Ensembl" id="ENSCSET00000001178.1">
    <property type="protein sequence ID" value="ENSCSEP00000001150.1"/>
    <property type="gene ID" value="ENSCSEG00000000802.1"/>
</dbReference>
<dbReference type="OMA" id="CPWLKRI"/>
<evidence type="ECO:0000256" key="3">
    <source>
        <dbReference type="ARBA" id="ARBA00018905"/>
    </source>
</evidence>
<accession>A0A3P8ULJ3</accession>
<dbReference type="GO" id="GO:0005576">
    <property type="term" value="C:extracellular region"/>
    <property type="evidence" value="ECO:0007669"/>
    <property type="project" value="UniProtKB-SubCell"/>
</dbReference>
<dbReference type="PRINTS" id="PR00759">
    <property type="entry name" value="BASICPTASE"/>
</dbReference>
<organism evidence="16 17">
    <name type="scientific">Cynoglossus semilaevis</name>
    <name type="common">Tongue sole</name>
    <dbReference type="NCBI Taxonomy" id="244447"/>
    <lineage>
        <taxon>Eukaryota</taxon>
        <taxon>Metazoa</taxon>
        <taxon>Chordata</taxon>
        <taxon>Craniata</taxon>
        <taxon>Vertebrata</taxon>
        <taxon>Euteleostomi</taxon>
        <taxon>Actinopterygii</taxon>
        <taxon>Neopterygii</taxon>
        <taxon>Teleostei</taxon>
        <taxon>Neoteleostei</taxon>
        <taxon>Acanthomorphata</taxon>
        <taxon>Carangaria</taxon>
        <taxon>Pleuronectiformes</taxon>
        <taxon>Pleuronectoidei</taxon>
        <taxon>Cynoglossidae</taxon>
        <taxon>Cynoglossinae</taxon>
        <taxon>Cynoglossus</taxon>
    </lineage>
</organism>
<dbReference type="InterPro" id="IPR000566">
    <property type="entry name" value="Lipocln_cytosolic_FA-bd_dom"/>
</dbReference>
<dbReference type="PANTHER" id="PTHR46676:SF1">
    <property type="entry name" value="PROTEIN AMBP"/>
    <property type="match status" value="1"/>
</dbReference>
<dbReference type="RefSeq" id="XP_008322764.1">
    <property type="nucleotide sequence ID" value="XM_008324542.3"/>
</dbReference>
<dbReference type="OrthoDB" id="9949223at2759"/>
<dbReference type="FunFam" id="4.10.410.10:FF:000005">
    <property type="entry name" value="Pancreatic trypsin inhibitor"/>
    <property type="match status" value="1"/>
</dbReference>
<evidence type="ECO:0000256" key="2">
    <source>
        <dbReference type="ARBA" id="ARBA00008238"/>
    </source>
</evidence>
<keyword evidence="12" id="KW-0325">Glycoprotein</keyword>
<feature type="domain" description="BPTI/Kunitz inhibitor" evidence="15">
    <location>
        <begin position="237"/>
        <end position="287"/>
    </location>
</feature>
<dbReference type="GeneTree" id="ENSGT00940000160109"/>
<evidence type="ECO:0000256" key="8">
    <source>
        <dbReference type="ARBA" id="ARBA00022737"/>
    </source>
</evidence>
<keyword evidence="9" id="KW-0722">Serine protease inhibitor</keyword>
<dbReference type="GeneID" id="103389220"/>
<evidence type="ECO:0000256" key="12">
    <source>
        <dbReference type="ARBA" id="ARBA00023180"/>
    </source>
</evidence>
<comment type="similarity">
    <text evidence="2">In the N-terminal section; belongs to the calycin superfamily. Lipocalin family.</text>
</comment>
<dbReference type="KEGG" id="csem:103389220"/>
<feature type="domain" description="BPTI/Kunitz inhibitor" evidence="15">
    <location>
        <begin position="293"/>
        <end position="343"/>
    </location>
</feature>
<keyword evidence="4" id="KW-0964">Secreted</keyword>
<dbReference type="AlphaFoldDB" id="A0A3P8ULJ3"/>
<keyword evidence="6" id="KW-0646">Protease inhibitor</keyword>
<reference evidence="16" key="2">
    <citation type="submission" date="2025-08" db="UniProtKB">
        <authorList>
            <consortium name="Ensembl"/>
        </authorList>
    </citation>
    <scope>IDENTIFICATION</scope>
</reference>
<reference evidence="16" key="3">
    <citation type="submission" date="2025-09" db="UniProtKB">
        <authorList>
            <consortium name="Ensembl"/>
        </authorList>
    </citation>
    <scope>IDENTIFICATION</scope>
</reference>
<dbReference type="InterPro" id="IPR012674">
    <property type="entry name" value="Calycin"/>
</dbReference>
<keyword evidence="8" id="KW-0677">Repeat</keyword>
<dbReference type="Proteomes" id="UP000265120">
    <property type="component" value="Chromosome 14"/>
</dbReference>
<dbReference type="CDD" id="cd22597">
    <property type="entry name" value="Kunitz_bikunin_2-like"/>
    <property type="match status" value="1"/>
</dbReference>
<feature type="chain" id="PRO_5017938778" description="Protein AMBP" evidence="14">
    <location>
        <begin position="19"/>
        <end position="355"/>
    </location>
</feature>
<keyword evidence="17" id="KW-1185">Reference proteome</keyword>
<dbReference type="GO" id="GO:0004867">
    <property type="term" value="F:serine-type endopeptidase inhibitor activity"/>
    <property type="evidence" value="ECO:0007669"/>
    <property type="project" value="UniProtKB-KW"/>
</dbReference>
<dbReference type="Gene3D" id="2.40.128.20">
    <property type="match status" value="1"/>
</dbReference>
<evidence type="ECO:0000256" key="7">
    <source>
        <dbReference type="ARBA" id="ARBA00022729"/>
    </source>
</evidence>
<dbReference type="SMART" id="SM00131">
    <property type="entry name" value="KU"/>
    <property type="match status" value="2"/>
</dbReference>
<dbReference type="PANTHER" id="PTHR46676">
    <property type="entry name" value="PROTEIN AMBP"/>
    <property type="match status" value="1"/>
</dbReference>
<protein>
    <recommendedName>
        <fullName evidence="3">Protein AMBP</fullName>
    </recommendedName>
</protein>
<evidence type="ECO:0000313" key="16">
    <source>
        <dbReference type="Ensembl" id="ENSCSEP00000001150.1"/>
    </source>
</evidence>
<evidence type="ECO:0000256" key="13">
    <source>
        <dbReference type="SAM" id="MobiDB-lite"/>
    </source>
</evidence>
<dbReference type="InParanoid" id="A0A3P8ULJ3"/>
<keyword evidence="5" id="KW-0165">Cleavage on pair of basic residues</keyword>
<dbReference type="SUPFAM" id="SSF50814">
    <property type="entry name" value="Lipocalins"/>
    <property type="match status" value="1"/>
</dbReference>
<dbReference type="CDD" id="cd22596">
    <property type="entry name" value="Kunitz_bikunin_1-like"/>
    <property type="match status" value="1"/>
</dbReference>
<sequence>MWKAVVLVPLLVLGLTWASEIDKVSTEPIFEPQENFDLKRFLGTWYDIAMASNCPHLKHHIGKAAIGKLVLETGSSDNVLNMTKTMLRHGECKEVTAEYYTTSTPGVFFYRCNLCQADVDAYVVHTNYDEYAIVVMRMKRSAEVKRTGIKLYSRKMEVRDSVLEDFKTLAKEQGIDDKGIYIKKNQGECVPGEPVVEPEPEPEPEPQRNRRQVPTLLSADEEGSGDNIPFFNGTEACAAAPETGPCFGFLSRFYYNSSSMSCQTFIYGGCLGNQNNFENERECLQRCRTEAVCRLPMVPQPCTGQPPIWAFDFTAGLCVQYKTGFCQANANKFYSKAECEEYCGVVQDDDLLRTN</sequence>
<evidence type="ECO:0000256" key="5">
    <source>
        <dbReference type="ARBA" id="ARBA00022685"/>
    </source>
</evidence>
<dbReference type="SUPFAM" id="SSF57362">
    <property type="entry name" value="BPTI-like"/>
    <property type="match status" value="2"/>
</dbReference>
<dbReference type="PRINTS" id="PR01215">
    <property type="entry name" value="A1MCGLOBULIN"/>
</dbReference>
<dbReference type="PRINTS" id="PR00179">
    <property type="entry name" value="LIPOCALIN"/>
</dbReference>
<evidence type="ECO:0000256" key="6">
    <source>
        <dbReference type="ARBA" id="ARBA00022690"/>
    </source>
</evidence>